<name>A0A6B2JS18_9RHOB</name>
<sequence length="125" mass="13437">MKPVPLFALLLLAAPAHAEGARQVFDCTITQRCGDTGACAPGSDDVTFTLLPEETEADGGGMYRIEWAGEIAEMWADSSFGPFLWADGDDRHTLLISSETSLLWHILDTARADASVAFMTCAVTQ</sequence>
<protein>
    <submittedName>
        <fullName evidence="2">Uncharacterized protein</fullName>
    </submittedName>
</protein>
<keyword evidence="3" id="KW-1185">Reference proteome</keyword>
<feature type="chain" id="PRO_5025576123" evidence="1">
    <location>
        <begin position="19"/>
        <end position="125"/>
    </location>
</feature>
<dbReference type="AlphaFoldDB" id="A0A6B2JS18"/>
<keyword evidence="1" id="KW-0732">Signal</keyword>
<dbReference type="EMBL" id="JAAGAB010000002">
    <property type="protein sequence ID" value="NDV00775.1"/>
    <property type="molecule type" value="Genomic_DNA"/>
</dbReference>
<organism evidence="2 3">
    <name type="scientific">Pseudoroseicyclus tamaricis</name>
    <dbReference type="NCBI Taxonomy" id="2705421"/>
    <lineage>
        <taxon>Bacteria</taxon>
        <taxon>Pseudomonadati</taxon>
        <taxon>Pseudomonadota</taxon>
        <taxon>Alphaproteobacteria</taxon>
        <taxon>Rhodobacterales</taxon>
        <taxon>Paracoccaceae</taxon>
        <taxon>Pseudoroseicyclus</taxon>
    </lineage>
</organism>
<accession>A0A6B2JS18</accession>
<comment type="caution">
    <text evidence="2">The sequence shown here is derived from an EMBL/GenBank/DDBJ whole genome shotgun (WGS) entry which is preliminary data.</text>
</comment>
<dbReference type="RefSeq" id="WP_163891582.1">
    <property type="nucleotide sequence ID" value="NZ_JAAFYS010000002.1"/>
</dbReference>
<reference evidence="2 3" key="1">
    <citation type="submission" date="2020-02" db="EMBL/GenBank/DDBJ databases">
        <title>Pseudoroseicyclus tamarix, sp. nov., isolated from offshore sediment of a Tamarix chinensis forest.</title>
        <authorList>
            <person name="Gai Y."/>
        </authorList>
    </citation>
    <scope>NUCLEOTIDE SEQUENCE [LARGE SCALE GENOMIC DNA]</scope>
    <source>
        <strain evidence="2 3">CLL3-39</strain>
    </source>
</reference>
<dbReference type="Proteomes" id="UP000474757">
    <property type="component" value="Unassembled WGS sequence"/>
</dbReference>
<evidence type="ECO:0000313" key="2">
    <source>
        <dbReference type="EMBL" id="NDV00775.1"/>
    </source>
</evidence>
<feature type="signal peptide" evidence="1">
    <location>
        <begin position="1"/>
        <end position="18"/>
    </location>
</feature>
<proteinExistence type="predicted"/>
<evidence type="ECO:0000313" key="3">
    <source>
        <dbReference type="Proteomes" id="UP000474757"/>
    </source>
</evidence>
<evidence type="ECO:0000256" key="1">
    <source>
        <dbReference type="SAM" id="SignalP"/>
    </source>
</evidence>
<gene>
    <name evidence="2" type="ORF">GZA08_07305</name>
</gene>